<comment type="caution">
    <text evidence="1">The sequence shown here is derived from an EMBL/GenBank/DDBJ whole genome shotgun (WGS) entry which is preliminary data.</text>
</comment>
<accession>A0A445BJY1</accession>
<reference evidence="1 2" key="1">
    <citation type="submission" date="2019-01" db="EMBL/GenBank/DDBJ databases">
        <title>Sequencing of cultivated peanut Arachis hypogaea provides insights into genome evolution and oil improvement.</title>
        <authorList>
            <person name="Chen X."/>
        </authorList>
    </citation>
    <scope>NUCLEOTIDE SEQUENCE [LARGE SCALE GENOMIC DNA]</scope>
    <source>
        <strain evidence="2">cv. Fuhuasheng</strain>
        <tissue evidence="1">Leaves</tissue>
    </source>
</reference>
<evidence type="ECO:0008006" key="3">
    <source>
        <dbReference type="Google" id="ProtNLM"/>
    </source>
</evidence>
<organism evidence="1 2">
    <name type="scientific">Arachis hypogaea</name>
    <name type="common">Peanut</name>
    <dbReference type="NCBI Taxonomy" id="3818"/>
    <lineage>
        <taxon>Eukaryota</taxon>
        <taxon>Viridiplantae</taxon>
        <taxon>Streptophyta</taxon>
        <taxon>Embryophyta</taxon>
        <taxon>Tracheophyta</taxon>
        <taxon>Spermatophyta</taxon>
        <taxon>Magnoliopsida</taxon>
        <taxon>eudicotyledons</taxon>
        <taxon>Gunneridae</taxon>
        <taxon>Pentapetalae</taxon>
        <taxon>rosids</taxon>
        <taxon>fabids</taxon>
        <taxon>Fabales</taxon>
        <taxon>Fabaceae</taxon>
        <taxon>Papilionoideae</taxon>
        <taxon>50 kb inversion clade</taxon>
        <taxon>dalbergioids sensu lato</taxon>
        <taxon>Dalbergieae</taxon>
        <taxon>Pterocarpus clade</taxon>
        <taxon>Arachis</taxon>
    </lineage>
</organism>
<dbReference type="EMBL" id="SDMP01000009">
    <property type="protein sequence ID" value="RYR38983.1"/>
    <property type="molecule type" value="Genomic_DNA"/>
</dbReference>
<dbReference type="AlphaFoldDB" id="A0A445BJY1"/>
<sequence length="96" mass="10864">MPPTDDSETLRQYARCYIMLLIGGYDKSNNLVHLCWLPLLQDFGQCLALSWGSLHSAFDVLDIPEIFPIVSTRARDFHVSYGCEVDMIAATEQRPS</sequence>
<evidence type="ECO:0000313" key="1">
    <source>
        <dbReference type="EMBL" id="RYR38983.1"/>
    </source>
</evidence>
<dbReference type="Proteomes" id="UP000289738">
    <property type="component" value="Chromosome A09"/>
</dbReference>
<protein>
    <recommendedName>
        <fullName evidence="3">Aminotransferase-like plant mobile domain-containing protein</fullName>
    </recommendedName>
</protein>
<proteinExistence type="predicted"/>
<evidence type="ECO:0000313" key="2">
    <source>
        <dbReference type="Proteomes" id="UP000289738"/>
    </source>
</evidence>
<name>A0A445BJY1_ARAHY</name>
<gene>
    <name evidence="1" type="ORF">Ahy_A09g044355</name>
</gene>
<keyword evidence="2" id="KW-1185">Reference proteome</keyword>